<evidence type="ECO:0000313" key="1">
    <source>
        <dbReference type="EMBL" id="KAK7858150.1"/>
    </source>
</evidence>
<reference evidence="1" key="2">
    <citation type="journal article" date="2018" name="Sci. Data">
        <title>The draft genome sequence of cork oak.</title>
        <authorList>
            <person name="Ramos A.M."/>
            <person name="Usie A."/>
            <person name="Barbosa P."/>
            <person name="Barros P.M."/>
            <person name="Capote T."/>
            <person name="Chaves I."/>
            <person name="Simoes F."/>
            <person name="Abreu I."/>
            <person name="Carrasquinho I."/>
            <person name="Faro C."/>
            <person name="Guimaraes J.B."/>
            <person name="Mendonca D."/>
            <person name="Nobrega F."/>
            <person name="Rodrigues L."/>
            <person name="Saibo N.J.M."/>
            <person name="Varela M.C."/>
            <person name="Egas C."/>
            <person name="Matos J."/>
            <person name="Miguel C.M."/>
            <person name="Oliveira M.M."/>
            <person name="Ricardo C.P."/>
            <person name="Goncalves S."/>
        </authorList>
    </citation>
    <scope>NUCLEOTIDE SEQUENCE [LARGE SCALE GENOMIC DNA]</scope>
    <source>
        <strain evidence="1">HL8</strain>
    </source>
</reference>
<organism evidence="1">
    <name type="scientific">Quercus suber</name>
    <name type="common">Cork oak</name>
    <dbReference type="NCBI Taxonomy" id="58331"/>
    <lineage>
        <taxon>Eukaryota</taxon>
        <taxon>Viridiplantae</taxon>
        <taxon>Streptophyta</taxon>
        <taxon>Embryophyta</taxon>
        <taxon>Tracheophyta</taxon>
        <taxon>Spermatophyta</taxon>
        <taxon>Magnoliopsida</taxon>
        <taxon>eudicotyledons</taxon>
        <taxon>Gunneridae</taxon>
        <taxon>Pentapetalae</taxon>
        <taxon>rosids</taxon>
        <taxon>fabids</taxon>
        <taxon>Fagales</taxon>
        <taxon>Fagaceae</taxon>
        <taxon>Quercus</taxon>
    </lineage>
</organism>
<name>A0AAW0M2R1_QUESU</name>
<protein>
    <submittedName>
        <fullName evidence="1">Uncharacterized protein</fullName>
    </submittedName>
</protein>
<comment type="caution">
    <text evidence="1">The sequence shown here is derived from an EMBL/GenBank/DDBJ whole genome shotgun (WGS) entry which is preliminary data.</text>
</comment>
<sequence length="128" mass="14286">MLVMTSWPGNDNPIISCTEVHNKLVYGFELSWNRFICESQCGRGCSCYFDNLNLVQCNSGKIGGMDFKSIIPLHRSTQNLDWSRFCGHELIRLLWVCGFLDGLGLLRGSTLFGLGPVLATVNTLEIIP</sequence>
<gene>
    <name evidence="1" type="ORF">CFP56_013877</name>
</gene>
<proteinExistence type="predicted"/>
<dbReference type="EMBL" id="PKMF04000021">
    <property type="protein sequence ID" value="KAK7858150.1"/>
    <property type="molecule type" value="Genomic_DNA"/>
</dbReference>
<reference evidence="1" key="3">
    <citation type="submission" date="2023-07" db="EMBL/GenBank/DDBJ databases">
        <title>An improved reference 1 genome and first organelle genomes of Quercus suber.</title>
        <authorList>
            <consortium name="Genosuber Consortium"/>
            <person name="Usie A."/>
            <person name="Serra O."/>
            <person name="Barros P."/>
        </authorList>
    </citation>
    <scope>NUCLEOTIDE SEQUENCE</scope>
    <source>
        <strain evidence="1">HL8</strain>
        <tissue evidence="1">Leaves</tissue>
    </source>
</reference>
<dbReference type="AlphaFoldDB" id="A0AAW0M2R1"/>
<reference evidence="1" key="1">
    <citation type="submission" date="2017-12" db="EMBL/GenBank/DDBJ databases">
        <authorList>
            <person name="Barbosa P."/>
            <person name="Usie A."/>
            <person name="Ramos A.M."/>
        </authorList>
    </citation>
    <scope>NUCLEOTIDE SEQUENCE</scope>
    <source>
        <strain evidence="1">HL8</strain>
        <tissue evidence="1">Leaves</tissue>
    </source>
</reference>
<accession>A0AAW0M2R1</accession>